<proteinExistence type="inferred from homology"/>
<comment type="caution">
    <text evidence="4">The sequence shown here is derived from an EMBL/GenBank/DDBJ whole genome shotgun (WGS) entry which is preliminary data.</text>
</comment>
<dbReference type="PROSITE" id="PS00061">
    <property type="entry name" value="ADH_SHORT"/>
    <property type="match status" value="1"/>
</dbReference>
<dbReference type="InterPro" id="IPR002347">
    <property type="entry name" value="SDR_fam"/>
</dbReference>
<dbReference type="Proteomes" id="UP001301769">
    <property type="component" value="Unassembled WGS sequence"/>
</dbReference>
<gene>
    <name evidence="4" type="ORF">QBC37DRAFT_408144</name>
</gene>
<dbReference type="InterPro" id="IPR020904">
    <property type="entry name" value="Sc_DH/Rdtase_CS"/>
</dbReference>
<dbReference type="PANTHER" id="PTHR43976:SF16">
    <property type="entry name" value="SHORT-CHAIN DEHYDROGENASE_REDUCTASE FAMILY PROTEIN"/>
    <property type="match status" value="1"/>
</dbReference>
<evidence type="ECO:0000313" key="5">
    <source>
        <dbReference type="Proteomes" id="UP001301769"/>
    </source>
</evidence>
<evidence type="ECO:0000313" key="4">
    <source>
        <dbReference type="EMBL" id="KAK4220217.1"/>
    </source>
</evidence>
<sequence>MAASQVPVWFITGASSGFGEAIAFEALSRGHKVIATARNSSKLGKLTDAGAKVMDLDVTSDDDTLGDKLKGANALYGRITHVASCAGYILEGTVEEASAKEVYDIFNTNVLGTASIARAVAPYLREAAQQGHQTALANFGSLGSWTSNAAVAHYCSTKFAVTGLTLGLAEELSPFGISVCSIEPGYTRTGFLVGSSGHRVKTARTLDVYSAGGNGNHPAAAVRGAMEAYSGKQPNDVVKCARVIVDVLTREGVAQGREIPVRLVLGADCYETAKKASEDALGWLKDWEGVSVSVGHDE</sequence>
<reference evidence="4" key="2">
    <citation type="submission" date="2023-05" db="EMBL/GenBank/DDBJ databases">
        <authorList>
            <consortium name="Lawrence Berkeley National Laboratory"/>
            <person name="Steindorff A."/>
            <person name="Hensen N."/>
            <person name="Bonometti L."/>
            <person name="Westerberg I."/>
            <person name="Brannstrom I.O."/>
            <person name="Guillou S."/>
            <person name="Cros-Aarteil S."/>
            <person name="Calhoun S."/>
            <person name="Haridas S."/>
            <person name="Kuo A."/>
            <person name="Mondo S."/>
            <person name="Pangilinan J."/>
            <person name="Riley R."/>
            <person name="Labutti K."/>
            <person name="Andreopoulos B."/>
            <person name="Lipzen A."/>
            <person name="Chen C."/>
            <person name="Yanf M."/>
            <person name="Daum C."/>
            <person name="Ng V."/>
            <person name="Clum A."/>
            <person name="Ohm R."/>
            <person name="Martin F."/>
            <person name="Silar P."/>
            <person name="Natvig D."/>
            <person name="Lalanne C."/>
            <person name="Gautier V."/>
            <person name="Ament-Velasquez S.L."/>
            <person name="Kruys A."/>
            <person name="Hutchinson M.I."/>
            <person name="Powell A.J."/>
            <person name="Barry K."/>
            <person name="Miller A.N."/>
            <person name="Grigoriev I.V."/>
            <person name="Debuchy R."/>
            <person name="Gladieux P."/>
            <person name="Thoren M.H."/>
            <person name="Johannesson H."/>
        </authorList>
    </citation>
    <scope>NUCLEOTIDE SEQUENCE</scope>
    <source>
        <strain evidence="4">PSN293</strain>
    </source>
</reference>
<dbReference type="PRINTS" id="PR00081">
    <property type="entry name" value="GDHRDH"/>
</dbReference>
<evidence type="ECO:0000256" key="2">
    <source>
        <dbReference type="ARBA" id="ARBA00022857"/>
    </source>
</evidence>
<keyword evidence="3" id="KW-0560">Oxidoreductase</keyword>
<keyword evidence="2" id="KW-0521">NADP</keyword>
<reference evidence="4" key="1">
    <citation type="journal article" date="2023" name="Mol. Phylogenet. Evol.">
        <title>Genome-scale phylogeny and comparative genomics of the fungal order Sordariales.</title>
        <authorList>
            <person name="Hensen N."/>
            <person name="Bonometti L."/>
            <person name="Westerberg I."/>
            <person name="Brannstrom I.O."/>
            <person name="Guillou S."/>
            <person name="Cros-Aarteil S."/>
            <person name="Calhoun S."/>
            <person name="Haridas S."/>
            <person name="Kuo A."/>
            <person name="Mondo S."/>
            <person name="Pangilinan J."/>
            <person name="Riley R."/>
            <person name="LaButti K."/>
            <person name="Andreopoulos B."/>
            <person name="Lipzen A."/>
            <person name="Chen C."/>
            <person name="Yan M."/>
            <person name="Daum C."/>
            <person name="Ng V."/>
            <person name="Clum A."/>
            <person name="Steindorff A."/>
            <person name="Ohm R.A."/>
            <person name="Martin F."/>
            <person name="Silar P."/>
            <person name="Natvig D.O."/>
            <person name="Lalanne C."/>
            <person name="Gautier V."/>
            <person name="Ament-Velasquez S.L."/>
            <person name="Kruys A."/>
            <person name="Hutchinson M.I."/>
            <person name="Powell A.J."/>
            <person name="Barry K."/>
            <person name="Miller A.N."/>
            <person name="Grigoriev I.V."/>
            <person name="Debuchy R."/>
            <person name="Gladieux P."/>
            <person name="Hiltunen Thoren M."/>
            <person name="Johannesson H."/>
        </authorList>
    </citation>
    <scope>NUCLEOTIDE SEQUENCE</scope>
    <source>
        <strain evidence="4">PSN293</strain>
    </source>
</reference>
<keyword evidence="5" id="KW-1185">Reference proteome</keyword>
<dbReference type="InterPro" id="IPR036291">
    <property type="entry name" value="NAD(P)-bd_dom_sf"/>
</dbReference>
<evidence type="ECO:0000256" key="3">
    <source>
        <dbReference type="ARBA" id="ARBA00023002"/>
    </source>
</evidence>
<dbReference type="GO" id="GO:0016491">
    <property type="term" value="F:oxidoreductase activity"/>
    <property type="evidence" value="ECO:0007669"/>
    <property type="project" value="UniProtKB-KW"/>
</dbReference>
<dbReference type="Gene3D" id="3.40.50.720">
    <property type="entry name" value="NAD(P)-binding Rossmann-like Domain"/>
    <property type="match status" value="1"/>
</dbReference>
<dbReference type="SUPFAM" id="SSF51735">
    <property type="entry name" value="NAD(P)-binding Rossmann-fold domains"/>
    <property type="match status" value="1"/>
</dbReference>
<evidence type="ECO:0000256" key="1">
    <source>
        <dbReference type="ARBA" id="ARBA00006484"/>
    </source>
</evidence>
<dbReference type="EMBL" id="MU858045">
    <property type="protein sequence ID" value="KAK4220217.1"/>
    <property type="molecule type" value="Genomic_DNA"/>
</dbReference>
<protein>
    <submittedName>
        <fullName evidence="4">Oxidoreductase YusZ</fullName>
    </submittedName>
</protein>
<dbReference type="InterPro" id="IPR051911">
    <property type="entry name" value="SDR_oxidoreductase"/>
</dbReference>
<organism evidence="4 5">
    <name type="scientific">Rhypophila decipiens</name>
    <dbReference type="NCBI Taxonomy" id="261697"/>
    <lineage>
        <taxon>Eukaryota</taxon>
        <taxon>Fungi</taxon>
        <taxon>Dikarya</taxon>
        <taxon>Ascomycota</taxon>
        <taxon>Pezizomycotina</taxon>
        <taxon>Sordariomycetes</taxon>
        <taxon>Sordariomycetidae</taxon>
        <taxon>Sordariales</taxon>
        <taxon>Naviculisporaceae</taxon>
        <taxon>Rhypophila</taxon>
    </lineage>
</organism>
<accession>A0AAN6YP20</accession>
<dbReference type="Pfam" id="PF00106">
    <property type="entry name" value="adh_short"/>
    <property type="match status" value="1"/>
</dbReference>
<name>A0AAN6YP20_9PEZI</name>
<dbReference type="PANTHER" id="PTHR43976">
    <property type="entry name" value="SHORT CHAIN DEHYDROGENASE"/>
    <property type="match status" value="1"/>
</dbReference>
<dbReference type="AlphaFoldDB" id="A0AAN6YP20"/>
<comment type="similarity">
    <text evidence="1">Belongs to the short-chain dehydrogenases/reductases (SDR) family.</text>
</comment>